<dbReference type="PANTHER" id="PTHR10204">
    <property type="entry name" value="NAD P H OXIDOREDUCTASE-RELATED"/>
    <property type="match status" value="1"/>
</dbReference>
<comment type="similarity">
    <text evidence="1">Belongs to the NAD(P)H dehydrogenase (quinone) family.</text>
</comment>
<name>A0ABN3JGQ4_9ACTN</name>
<keyword evidence="5" id="KW-1185">Reference proteome</keyword>
<dbReference type="NCBIfam" id="NF007280">
    <property type="entry name" value="PRK09739.1"/>
    <property type="match status" value="1"/>
</dbReference>
<dbReference type="Pfam" id="PF02525">
    <property type="entry name" value="Flavodoxin_2"/>
    <property type="match status" value="1"/>
</dbReference>
<reference evidence="4 5" key="1">
    <citation type="journal article" date="2019" name="Int. J. Syst. Evol. Microbiol.">
        <title>The Global Catalogue of Microorganisms (GCM) 10K type strain sequencing project: providing services to taxonomists for standard genome sequencing and annotation.</title>
        <authorList>
            <consortium name="The Broad Institute Genomics Platform"/>
            <consortium name="The Broad Institute Genome Sequencing Center for Infectious Disease"/>
            <person name="Wu L."/>
            <person name="Ma J."/>
        </authorList>
    </citation>
    <scope>NUCLEOTIDE SEQUENCE [LARGE SCALE GENOMIC DNA]</scope>
    <source>
        <strain evidence="4 5">JCM 6305</strain>
    </source>
</reference>
<evidence type="ECO:0000313" key="5">
    <source>
        <dbReference type="Proteomes" id="UP001501638"/>
    </source>
</evidence>
<evidence type="ECO:0000259" key="3">
    <source>
        <dbReference type="Pfam" id="PF02525"/>
    </source>
</evidence>
<sequence>MTATENAGHALLVLAHPRPDSLTAQAADRARARLVAGGFTVDVLDLHTEGFDPRMTPEDEPDWADPDKTYSEEVRSHMRRVDAADAIVVVFPLWWFGPPAVLKGWIDRVWNHGFAYGRGRPWPRKKRMLWLGLVSYTHDQFTELGWDETVARVLREGISGFCGIDDASVHFVYDSLNAGEAVLDATGEALDAFAR</sequence>
<dbReference type="EMBL" id="BAAASZ010000008">
    <property type="protein sequence ID" value="GAA2429741.1"/>
    <property type="molecule type" value="Genomic_DNA"/>
</dbReference>
<organism evidence="4 5">
    <name type="scientific">Streptomyces macrosporus</name>
    <dbReference type="NCBI Taxonomy" id="44032"/>
    <lineage>
        <taxon>Bacteria</taxon>
        <taxon>Bacillati</taxon>
        <taxon>Actinomycetota</taxon>
        <taxon>Actinomycetes</taxon>
        <taxon>Kitasatosporales</taxon>
        <taxon>Streptomycetaceae</taxon>
        <taxon>Streptomyces</taxon>
    </lineage>
</organism>
<evidence type="ECO:0000256" key="2">
    <source>
        <dbReference type="ARBA" id="ARBA00023002"/>
    </source>
</evidence>
<dbReference type="RefSeq" id="WP_344320903.1">
    <property type="nucleotide sequence ID" value="NZ_BAAASZ010000008.1"/>
</dbReference>
<dbReference type="PANTHER" id="PTHR10204:SF34">
    <property type="entry name" value="NAD(P)H DEHYDROGENASE [QUINONE] 1 ISOFORM 1"/>
    <property type="match status" value="1"/>
</dbReference>
<dbReference type="Gene3D" id="3.40.50.360">
    <property type="match status" value="1"/>
</dbReference>
<evidence type="ECO:0000256" key="1">
    <source>
        <dbReference type="ARBA" id="ARBA00006252"/>
    </source>
</evidence>
<gene>
    <name evidence="4" type="ORF">GCM10010405_10620</name>
</gene>
<dbReference type="SUPFAM" id="SSF52218">
    <property type="entry name" value="Flavoproteins"/>
    <property type="match status" value="1"/>
</dbReference>
<proteinExistence type="inferred from homology"/>
<evidence type="ECO:0000313" key="4">
    <source>
        <dbReference type="EMBL" id="GAA2429741.1"/>
    </source>
</evidence>
<accession>A0ABN3JGQ4</accession>
<keyword evidence="2" id="KW-0560">Oxidoreductase</keyword>
<comment type="caution">
    <text evidence="4">The sequence shown here is derived from an EMBL/GenBank/DDBJ whole genome shotgun (WGS) entry which is preliminary data.</text>
</comment>
<feature type="domain" description="Flavodoxin-like fold" evidence="3">
    <location>
        <begin position="10"/>
        <end position="189"/>
    </location>
</feature>
<dbReference type="Proteomes" id="UP001501638">
    <property type="component" value="Unassembled WGS sequence"/>
</dbReference>
<dbReference type="InterPro" id="IPR029039">
    <property type="entry name" value="Flavoprotein-like_sf"/>
</dbReference>
<dbReference type="InterPro" id="IPR051545">
    <property type="entry name" value="NAD(P)H_dehydrogenase_qn"/>
</dbReference>
<protein>
    <submittedName>
        <fullName evidence="4">NAD(P)H oxidoreductase</fullName>
    </submittedName>
</protein>
<dbReference type="InterPro" id="IPR003680">
    <property type="entry name" value="Flavodoxin_fold"/>
</dbReference>